<dbReference type="Pfam" id="PF00248">
    <property type="entry name" value="Aldo_ket_red"/>
    <property type="match status" value="2"/>
</dbReference>
<dbReference type="InterPro" id="IPR020471">
    <property type="entry name" value="AKR"/>
</dbReference>
<dbReference type="STRING" id="180088.A0A1J8PGG9"/>
<evidence type="ECO:0000313" key="3">
    <source>
        <dbReference type="Proteomes" id="UP000183567"/>
    </source>
</evidence>
<comment type="caution">
    <text evidence="2">The sequence shown here is derived from an EMBL/GenBank/DDBJ whole genome shotgun (WGS) entry which is preliminary data.</text>
</comment>
<organism evidence="2 3">
    <name type="scientific">Rhizopogon vesiculosus</name>
    <dbReference type="NCBI Taxonomy" id="180088"/>
    <lineage>
        <taxon>Eukaryota</taxon>
        <taxon>Fungi</taxon>
        <taxon>Dikarya</taxon>
        <taxon>Basidiomycota</taxon>
        <taxon>Agaricomycotina</taxon>
        <taxon>Agaricomycetes</taxon>
        <taxon>Agaricomycetidae</taxon>
        <taxon>Boletales</taxon>
        <taxon>Suillineae</taxon>
        <taxon>Rhizopogonaceae</taxon>
        <taxon>Rhizopogon</taxon>
    </lineage>
</organism>
<dbReference type="PANTHER" id="PTHR42686:SF1">
    <property type="entry name" value="GH17980P-RELATED"/>
    <property type="match status" value="1"/>
</dbReference>
<proteinExistence type="predicted"/>
<sequence>MVNFDAPDTVYPLPPLEEIPDNDADKPNAACKLTKTLGGFPAIIFGAAPFCQIYNDVDHFSGVSPLRATRLALRYGIKAFDTSPYYGDAEIILGNALHALDHEFPRASYTLITKVGRYPTEFDYTPESIERSVARSLRRLHTTYLDVVYLHDLEFIADEKLPKRDGNHATALAGEREQYGLNEDQEDEAYTDKDHKVLAAVKKLFELRDDRGIIKRVGISGYPLPTLLRLAILIQKRLGKPVDLVMSYCHLTLQNSTLEQFKPEFESRAGVKQVISASPFSMGLLRSQPPRWAPAPPWPWIKDAITGAVRLSKEWDASGSGLPDLALQYAFARAREMGMPTVVGFSIPEEVHASMKVWREVDGEGLAEKEEWVSRVKRTQDLFRDAQFTVHSYIMVGYFDAPDIAYPLPPLEEIPDNDADKPDAACKLTKTFGGFPAIIFGAASFSQRYNNVDHFSGVTPLCATRLALRYGINAFDTAPYYEDSEIILGNALHALEHEFPRASYMLITKVGRYPTRFDYTPESIESSVSRSLQRLHTTYLDVVYLHDVEFIADEKLPKRDGNHATALAGEREQYGLNEDQEDEAYTDKDHKVLAAVKKLFELRDDRGVIKRVGISGYPLPTLLRLAILVQKRLGKPLDLVMSYCHLTLQNSTLEQFKPAFESRAGVKQIISASPLSMGLLRPQPPRWAPAPPWPWIEDAVTSVVQLSKEWDASGSGLPDLALQYAFARAREMGMPTVVGLSNPEEVHASMKVWHEVDTEGLAEKEEWVSRVVRTQDLFRDAQVLDCSWASP</sequence>
<dbReference type="OrthoDB" id="5286008at2759"/>
<dbReference type="Gene3D" id="3.20.20.100">
    <property type="entry name" value="NADP-dependent oxidoreductase domain"/>
    <property type="match status" value="2"/>
</dbReference>
<dbReference type="SUPFAM" id="SSF51430">
    <property type="entry name" value="NAD(P)-linked oxidoreductase"/>
    <property type="match status" value="2"/>
</dbReference>
<gene>
    <name evidence="2" type="ORF">AZE42_01881</name>
</gene>
<keyword evidence="3" id="KW-1185">Reference proteome</keyword>
<evidence type="ECO:0000313" key="2">
    <source>
        <dbReference type="EMBL" id="OJA07687.1"/>
    </source>
</evidence>
<dbReference type="AlphaFoldDB" id="A0A1J8PGG9"/>
<dbReference type="Proteomes" id="UP000183567">
    <property type="component" value="Unassembled WGS sequence"/>
</dbReference>
<dbReference type="EMBL" id="LVVM01006583">
    <property type="protein sequence ID" value="OJA07687.1"/>
    <property type="molecule type" value="Genomic_DNA"/>
</dbReference>
<dbReference type="InterPro" id="IPR036812">
    <property type="entry name" value="NAD(P)_OxRdtase_dom_sf"/>
</dbReference>
<feature type="domain" description="NADP-dependent oxidoreductase" evidence="1">
    <location>
        <begin position="438"/>
        <end position="759"/>
    </location>
</feature>
<dbReference type="GO" id="GO:0070485">
    <property type="term" value="P:dehydro-D-arabinono-1,4-lactone biosynthetic process"/>
    <property type="evidence" value="ECO:0007669"/>
    <property type="project" value="TreeGrafter"/>
</dbReference>
<protein>
    <recommendedName>
        <fullName evidence="1">NADP-dependent oxidoreductase domain-containing protein</fullName>
    </recommendedName>
</protein>
<dbReference type="PANTHER" id="PTHR42686">
    <property type="entry name" value="GH17980P-RELATED"/>
    <property type="match status" value="1"/>
</dbReference>
<feature type="domain" description="NADP-dependent oxidoreductase" evidence="1">
    <location>
        <begin position="58"/>
        <end position="358"/>
    </location>
</feature>
<reference evidence="2 3" key="1">
    <citation type="submission" date="2016-03" db="EMBL/GenBank/DDBJ databases">
        <title>Comparative genomics of the ectomycorrhizal sister species Rhizopogon vinicolor and Rhizopogon vesiculosus (Basidiomycota: Boletales) reveals a divergence of the mating type B locus.</title>
        <authorList>
            <person name="Mujic A.B."/>
            <person name="Kuo A."/>
            <person name="Tritt A."/>
            <person name="Lipzen A."/>
            <person name="Chen C."/>
            <person name="Johnson J."/>
            <person name="Sharma A."/>
            <person name="Barry K."/>
            <person name="Grigoriev I.V."/>
            <person name="Spatafora J.W."/>
        </authorList>
    </citation>
    <scope>NUCLEOTIDE SEQUENCE [LARGE SCALE GENOMIC DNA]</scope>
    <source>
        <strain evidence="2 3">AM-OR11-056</strain>
    </source>
</reference>
<name>A0A1J8PGG9_9AGAM</name>
<accession>A0A1J8PGG9</accession>
<dbReference type="GO" id="GO:0005829">
    <property type="term" value="C:cytosol"/>
    <property type="evidence" value="ECO:0007669"/>
    <property type="project" value="TreeGrafter"/>
</dbReference>
<evidence type="ECO:0000259" key="1">
    <source>
        <dbReference type="Pfam" id="PF00248"/>
    </source>
</evidence>
<dbReference type="InterPro" id="IPR023210">
    <property type="entry name" value="NADP_OxRdtase_dom"/>
</dbReference>
<dbReference type="GO" id="GO:0045290">
    <property type="term" value="F:D-arabinose 1-dehydrogenase [NAD(P)+] activity"/>
    <property type="evidence" value="ECO:0007669"/>
    <property type="project" value="TreeGrafter"/>
</dbReference>